<proteinExistence type="predicted"/>
<evidence type="ECO:0000313" key="1">
    <source>
        <dbReference type="EMBL" id="AXN53575.1"/>
    </source>
</evidence>
<dbReference type="RefSeq" id="YP_009807709.1">
    <property type="nucleotide sequence ID" value="NC_048028.1"/>
</dbReference>
<dbReference type="GeneID" id="54998593"/>
<organism evidence="1 2">
    <name type="scientific">Gordonia phage Ronaldo</name>
    <dbReference type="NCBI Taxonomy" id="2250397"/>
    <lineage>
        <taxon>Viruses</taxon>
        <taxon>Duplodnaviria</taxon>
        <taxon>Heunggongvirae</taxon>
        <taxon>Uroviricota</taxon>
        <taxon>Caudoviricetes</taxon>
        <taxon>Ronaldovirus</taxon>
        <taxon>Ronaldovirus ronaldo</taxon>
    </lineage>
</organism>
<evidence type="ECO:0008006" key="3">
    <source>
        <dbReference type="Google" id="ProtNLM"/>
    </source>
</evidence>
<gene>
    <name evidence="1" type="primary">13</name>
    <name evidence="1" type="ORF">SEA_RONALDO_13</name>
</gene>
<dbReference type="EMBL" id="MH479925">
    <property type="protein sequence ID" value="AXN53575.1"/>
    <property type="molecule type" value="Genomic_DNA"/>
</dbReference>
<dbReference type="PROSITE" id="PS51257">
    <property type="entry name" value="PROKAR_LIPOPROTEIN"/>
    <property type="match status" value="1"/>
</dbReference>
<protein>
    <recommendedName>
        <fullName evidence="3">Lipoprotein</fullName>
    </recommendedName>
</protein>
<evidence type="ECO:0000313" key="2">
    <source>
        <dbReference type="Proteomes" id="UP000258385"/>
    </source>
</evidence>
<dbReference type="KEGG" id="vg:54998593"/>
<accession>A0A346FCW1</accession>
<dbReference type="Proteomes" id="UP000258385">
    <property type="component" value="Segment"/>
</dbReference>
<name>A0A346FCW1_9CAUD</name>
<keyword evidence="2" id="KW-1185">Reference proteome</keyword>
<reference evidence="1 2" key="1">
    <citation type="submission" date="2018-06" db="EMBL/GenBank/DDBJ databases">
        <authorList>
            <person name="DeCurzio J.M."/>
            <person name="Delesalle V.A."/>
            <person name="Garlena R.A."/>
            <person name="Russell D.A."/>
            <person name="Pope W.H."/>
            <person name="Jacobs-Sera D."/>
            <person name="Hatfull G.F."/>
        </authorList>
    </citation>
    <scope>NUCLEOTIDE SEQUENCE [LARGE SCALE GENOMIC DNA]</scope>
</reference>
<sequence>MKRKMIVAVAGCAAMLLALTGCADAGQLDMQGRTIYLPDGREVICVGSIDTFNGGSGGVSCDWENAR</sequence>